<organism evidence="8 9">
    <name type="scientific">Candidatus Nanosyncoccus nanoralicus</name>
    <dbReference type="NCBI Taxonomy" id="2171996"/>
    <lineage>
        <taxon>Bacteria</taxon>
        <taxon>Candidatus Saccharimonadota</taxon>
        <taxon>Candidatus Nanosyncoccalia</taxon>
        <taxon>Candidatus Nanosyncoccales</taxon>
        <taxon>Candidatus Nanosyncoccaceae</taxon>
        <taxon>Candidatus Nanosyncoccus</taxon>
    </lineage>
</organism>
<dbReference type="InterPro" id="IPR020579">
    <property type="entry name" value="Exonuc_VII_lsu_C"/>
</dbReference>
<gene>
    <name evidence="5 8" type="primary">xseA</name>
    <name evidence="8" type="ORF">G3KMM_00444</name>
</gene>
<comment type="similarity">
    <text evidence="5">Belongs to the XseA family.</text>
</comment>
<evidence type="ECO:0000313" key="9">
    <source>
        <dbReference type="Proteomes" id="UP001191004"/>
    </source>
</evidence>
<dbReference type="EC" id="3.1.11.6" evidence="5"/>
<dbReference type="EMBL" id="PRLL01000016">
    <property type="protein sequence ID" value="RYC73366.1"/>
    <property type="molecule type" value="Genomic_DNA"/>
</dbReference>
<comment type="catalytic activity">
    <reaction evidence="5">
        <text>Exonucleolytic cleavage in either 5'- to 3'- or 3'- to 5'-direction to yield nucleoside 5'-phosphates.</text>
        <dbReference type="EC" id="3.1.11.6"/>
    </reaction>
</comment>
<proteinExistence type="inferred from homology"/>
<dbReference type="InterPro" id="IPR003753">
    <property type="entry name" value="Exonuc_VII_L"/>
</dbReference>
<reference evidence="8 9" key="2">
    <citation type="journal article" date="2020" name="Cell Rep.">
        <title>Acquisition and Adaptation of Ultra-small Parasitic Reduced Genome Bacteria to Mammalian Hosts.</title>
        <authorList>
            <person name="McLean J.S."/>
            <person name="Bor B."/>
            <person name="Kerns K.A."/>
            <person name="Liu Q."/>
            <person name="To T.T."/>
            <person name="Solden L."/>
            <person name="Hendrickson E.L."/>
            <person name="Wrighton K."/>
            <person name="Shi W."/>
            <person name="He X."/>
        </authorList>
    </citation>
    <scope>NUCLEOTIDE SEQUENCE [LARGE SCALE GENOMIC DNA]</scope>
    <source>
        <strain evidence="8 9">TM7_KMM_G3_1_HOT_351</strain>
    </source>
</reference>
<evidence type="ECO:0000256" key="2">
    <source>
        <dbReference type="ARBA" id="ARBA00022722"/>
    </source>
</evidence>
<keyword evidence="4 5" id="KW-0269">Exonuclease</keyword>
<evidence type="ECO:0000259" key="7">
    <source>
        <dbReference type="Pfam" id="PF13742"/>
    </source>
</evidence>
<evidence type="ECO:0000256" key="1">
    <source>
        <dbReference type="ARBA" id="ARBA00022490"/>
    </source>
</evidence>
<dbReference type="NCBIfam" id="TIGR00237">
    <property type="entry name" value="xseA"/>
    <property type="match status" value="1"/>
</dbReference>
<evidence type="ECO:0000256" key="4">
    <source>
        <dbReference type="ARBA" id="ARBA00022839"/>
    </source>
</evidence>
<dbReference type="CDD" id="cd04489">
    <property type="entry name" value="ExoVII_LU_OBF"/>
    <property type="match status" value="1"/>
</dbReference>
<keyword evidence="3 5" id="KW-0378">Hydrolase</keyword>
<dbReference type="GO" id="GO:0008855">
    <property type="term" value="F:exodeoxyribonuclease VII activity"/>
    <property type="evidence" value="ECO:0007669"/>
    <property type="project" value="UniProtKB-EC"/>
</dbReference>
<keyword evidence="2 5" id="KW-0540">Nuclease</keyword>
<comment type="function">
    <text evidence="5">Bidirectionally degrades single-stranded DNA into large acid-insoluble oligonucleotides, which are then degraded further into small acid-soluble oligonucleotides.</text>
</comment>
<feature type="domain" description="OB-fold nucleic acid binding" evidence="7">
    <location>
        <begin position="7"/>
        <end position="95"/>
    </location>
</feature>
<comment type="subunit">
    <text evidence="5">Heterooligomer composed of large and small subunits.</text>
</comment>
<keyword evidence="9" id="KW-1185">Reference proteome</keyword>
<dbReference type="HAMAP" id="MF_00378">
    <property type="entry name" value="Exonuc_7_L"/>
    <property type="match status" value="1"/>
</dbReference>
<dbReference type="Proteomes" id="UP001191004">
    <property type="component" value="Unassembled WGS sequence"/>
</dbReference>
<dbReference type="RefSeq" id="WP_129605011.1">
    <property type="nucleotide sequence ID" value="NZ_PRLL01000016.1"/>
</dbReference>
<dbReference type="Pfam" id="PF13742">
    <property type="entry name" value="tRNA_anti_2"/>
    <property type="match status" value="1"/>
</dbReference>
<comment type="caution">
    <text evidence="8">The sequence shown here is derived from an EMBL/GenBank/DDBJ whole genome shotgun (WGS) entry which is preliminary data.</text>
</comment>
<keyword evidence="1 5" id="KW-0963">Cytoplasm</keyword>
<evidence type="ECO:0000256" key="3">
    <source>
        <dbReference type="ARBA" id="ARBA00022801"/>
    </source>
</evidence>
<dbReference type="Pfam" id="PF02601">
    <property type="entry name" value="Exonuc_VII_L"/>
    <property type="match status" value="1"/>
</dbReference>
<dbReference type="PANTHER" id="PTHR30008">
    <property type="entry name" value="EXODEOXYRIBONUCLEASE 7 LARGE SUBUNIT"/>
    <property type="match status" value="1"/>
</dbReference>
<dbReference type="PANTHER" id="PTHR30008:SF0">
    <property type="entry name" value="EXODEOXYRIBONUCLEASE 7 LARGE SUBUNIT"/>
    <property type="match status" value="1"/>
</dbReference>
<accession>A0ABY0FLC3</accession>
<sequence>MSEAPRFTVSQFVSVTNQVLETGLGDVVVFGEVSSFKVNQGKWVFFDLKDSESSIGCFMTIYQLGGFPLEDGMKIAVQATPKLTNFGKFSLTIKRFHPLGEGSLKKAFELLKAKLQKEGLFDPAKKRPIARNLERLGVISSTQAAGYADFIKIINERWGELKIQVAHTQVQGLPAVDQIVRAIEYMNQYTDNQVIALIRGGGSKDDLAIFNDEKLVRAIAGSRIPIITGIGHEVDESLADLAADLAASTPSNAAQFLTRDRQAEIHSLKLQVSRIHQQIVNKINFEEHKLREQIESIRTKIFNFLQLELQKIQQKQKIIENLNPDIVLRRGYAIIHGHLSENAIVHLETETHQAEAKIIKVKNKE</sequence>
<dbReference type="InterPro" id="IPR025824">
    <property type="entry name" value="OB-fold_nuc-bd_dom"/>
</dbReference>
<evidence type="ECO:0000256" key="5">
    <source>
        <dbReference type="HAMAP-Rule" id="MF_00378"/>
    </source>
</evidence>
<evidence type="ECO:0000313" key="8">
    <source>
        <dbReference type="EMBL" id="RYC73366.1"/>
    </source>
</evidence>
<comment type="subcellular location">
    <subcellularLocation>
        <location evidence="5">Cytoplasm</location>
    </subcellularLocation>
</comment>
<reference evidence="8 9" key="1">
    <citation type="journal article" date="2018" name="bioRxiv">
        <title>Evidence of independent acquisition and adaption of ultra-small bacteria to human hosts across the highly diverse yet reduced genomes of the phylum Saccharibacteria.</title>
        <authorList>
            <person name="McLean J.S."/>
            <person name="Bor B."/>
            <person name="To T.T."/>
            <person name="Liu Q."/>
            <person name="Kearns K.A."/>
            <person name="Solden L.M."/>
            <person name="Wrighton K.C."/>
            <person name="He X."/>
            <person name="Shi W."/>
        </authorList>
    </citation>
    <scope>NUCLEOTIDE SEQUENCE [LARGE SCALE GENOMIC DNA]</scope>
    <source>
        <strain evidence="8 9">TM7_KMM_G3_1_HOT_351</strain>
    </source>
</reference>
<evidence type="ECO:0000259" key="6">
    <source>
        <dbReference type="Pfam" id="PF02601"/>
    </source>
</evidence>
<protein>
    <recommendedName>
        <fullName evidence="5">Exodeoxyribonuclease 7 large subunit</fullName>
        <ecNumber evidence="5">3.1.11.6</ecNumber>
    </recommendedName>
    <alternativeName>
        <fullName evidence="5">Exodeoxyribonuclease VII large subunit</fullName>
        <shortName evidence="5">Exonuclease VII large subunit</shortName>
    </alternativeName>
</protein>
<feature type="domain" description="Exonuclease VII large subunit C-terminal" evidence="6">
    <location>
        <begin position="120"/>
        <end position="297"/>
    </location>
</feature>
<name>A0ABY0FLC3_9BACT</name>